<dbReference type="PANTHER" id="PTHR47186:SF3">
    <property type="entry name" value="OS09G0267800 PROTEIN"/>
    <property type="match status" value="1"/>
</dbReference>
<dbReference type="EMBL" id="MK500409">
    <property type="protein sequence ID" value="QBK89214.1"/>
    <property type="molecule type" value="Genomic_DNA"/>
</dbReference>
<name>A0A481Z338_9VIRU</name>
<proteinExistence type="predicted"/>
<dbReference type="PANTHER" id="PTHR47186">
    <property type="entry name" value="LEUCINE-RICH REPEAT-CONTAINING PROTEIN 57"/>
    <property type="match status" value="1"/>
</dbReference>
<reference evidence="1" key="1">
    <citation type="journal article" date="2019" name="MBio">
        <title>Virus Genomes from Deep Sea Sediments Expand the Ocean Megavirome and Support Independent Origins of Viral Gigantism.</title>
        <authorList>
            <person name="Backstrom D."/>
            <person name="Yutin N."/>
            <person name="Jorgensen S.L."/>
            <person name="Dharamshi J."/>
            <person name="Homa F."/>
            <person name="Zaremba-Niedwiedzka K."/>
            <person name="Spang A."/>
            <person name="Wolf Y.I."/>
            <person name="Koonin E.V."/>
            <person name="Ettema T.J."/>
        </authorList>
    </citation>
    <scope>NUCLEOTIDE SEQUENCE</scope>
</reference>
<dbReference type="InterPro" id="IPR032675">
    <property type="entry name" value="LRR_dom_sf"/>
</dbReference>
<evidence type="ECO:0008006" key="2">
    <source>
        <dbReference type="Google" id="ProtNLM"/>
    </source>
</evidence>
<evidence type="ECO:0000313" key="1">
    <source>
        <dbReference type="EMBL" id="QBK89214.1"/>
    </source>
</evidence>
<dbReference type="Gene3D" id="3.80.10.10">
    <property type="entry name" value="Ribonuclease Inhibitor"/>
    <property type="match status" value="1"/>
</dbReference>
<dbReference type="SUPFAM" id="SSF52047">
    <property type="entry name" value="RNI-like"/>
    <property type="match status" value="1"/>
</dbReference>
<organism evidence="1">
    <name type="scientific">Mimivirus LCMiAC02</name>
    <dbReference type="NCBI Taxonomy" id="2506609"/>
    <lineage>
        <taxon>Viruses</taxon>
        <taxon>Varidnaviria</taxon>
        <taxon>Bamfordvirae</taxon>
        <taxon>Nucleocytoviricota</taxon>
        <taxon>Megaviricetes</taxon>
        <taxon>Imitervirales</taxon>
        <taxon>Mimiviridae</taxon>
        <taxon>Klosneuvirinae</taxon>
    </lineage>
</organism>
<protein>
    <recommendedName>
        <fullName evidence="2">Leucine-rich repeat protein</fullName>
    </recommendedName>
</protein>
<gene>
    <name evidence="1" type="ORF">LCMiAC02_03090</name>
</gene>
<sequence length="365" mass="42920">MEQIDIIDIIDNRASARLQIASDCMPAPPETRHSACRCDYPFTKLINQISSTFEKDILKIIPSDVIIYVILSYLVYKCTKESDINIKSLFGYFKTDGRRTKWLIWRGLYYNDANKLSYPMKSNLFSYDDPLEYICKDNIKKLISFPHLTSLILHSCNISELKEYPHLISLTIIYCNNISKLKEYPHLTSLTIRSCHSINELKEYPYLTFLTIRSCHNINELKEYPCLTSLTLRSCDNIDELKKYPLLTYLNIRSCNNIRELKEYPLLTSLNLWLCDNISVLREYPMEGSRSNPTYPMEGSRIRKSKDFRAVEKLLKSKPIYPMEGSRSKPTYPLLTSLRITYCEYLKNIKTKNKEEIQRYIQEYT</sequence>
<accession>A0A481Z338</accession>